<dbReference type="EMBL" id="AP024545">
    <property type="protein sequence ID" value="BCT92907.1"/>
    <property type="molecule type" value="Genomic_DNA"/>
</dbReference>
<name>A0ABM7Q6A6_9GAMM</name>
<evidence type="ECO:0008006" key="4">
    <source>
        <dbReference type="Google" id="ProtNLM"/>
    </source>
</evidence>
<feature type="signal peptide" evidence="1">
    <location>
        <begin position="1"/>
        <end position="26"/>
    </location>
</feature>
<gene>
    <name evidence="2" type="ORF">LYSCAS_19310</name>
</gene>
<protein>
    <recommendedName>
        <fullName evidence="4">DUF5666 domain-containing protein</fullName>
    </recommendedName>
</protein>
<feature type="chain" id="PRO_5045271948" description="DUF5666 domain-containing protein" evidence="1">
    <location>
        <begin position="27"/>
        <end position="214"/>
    </location>
</feature>
<keyword evidence="3" id="KW-1185">Reference proteome</keyword>
<reference evidence="2 3" key="1">
    <citation type="submission" date="2021-03" db="EMBL/GenBank/DDBJ databases">
        <title>Complete Genome Sequences of Two Lysobacter Strains Isolated from Sea Water (Lysobacter caseinilyticus) and Soil (Lysobacter helvus) in South Korea.</title>
        <authorList>
            <person name="Watanabe Y."/>
            <person name="Arakawa K."/>
        </authorList>
    </citation>
    <scope>NUCLEOTIDE SEQUENCE [LARGE SCALE GENOMIC DNA]</scope>
    <source>
        <strain evidence="2 3">KVB24</strain>
    </source>
</reference>
<accession>A0ABM7Q6A6</accession>
<organism evidence="2 3">
    <name type="scientific">Noviluteimonas caseinilytica</name>
    <dbReference type="NCBI Taxonomy" id="2675101"/>
    <lineage>
        <taxon>Bacteria</taxon>
        <taxon>Pseudomonadati</taxon>
        <taxon>Pseudomonadota</taxon>
        <taxon>Gammaproteobacteria</taxon>
        <taxon>Lysobacterales</taxon>
        <taxon>Lysobacteraceae</taxon>
        <taxon>Noviluteimonas</taxon>
    </lineage>
</organism>
<evidence type="ECO:0000256" key="1">
    <source>
        <dbReference type="SAM" id="SignalP"/>
    </source>
</evidence>
<dbReference type="RefSeq" id="WP_213433866.1">
    <property type="nucleotide sequence ID" value="NZ_AP024545.1"/>
</dbReference>
<evidence type="ECO:0000313" key="2">
    <source>
        <dbReference type="EMBL" id="BCT92907.1"/>
    </source>
</evidence>
<keyword evidence="1" id="KW-0732">Signal</keyword>
<sequence>MTSNARPTPCAFVLGALLLCSVPAFAQQAQPQPEPQTTDAPRSMQQSVEATATIAAIDKASRTVTLKLDDGTTTEIVAGPDVKRFDEFAVGDKVHARYTIGVTTELRAPTDAEKADPLVVVEGGARAPTDAAPAAGAGRMIRVVATIEAIDREKNTVTLKGPNGNSMTIEVADPAVLAKPKVGDTVVVTIAESVAMSLDKVAAADKAKPAKKKK</sequence>
<dbReference type="Proteomes" id="UP000681317">
    <property type="component" value="Chromosome"/>
</dbReference>
<evidence type="ECO:0000313" key="3">
    <source>
        <dbReference type="Proteomes" id="UP000681317"/>
    </source>
</evidence>
<proteinExistence type="predicted"/>